<gene>
    <name evidence="2" type="ORF">BGE01nite_01250</name>
</gene>
<accession>A0A512M264</accession>
<dbReference type="RefSeq" id="WP_146848316.1">
    <property type="nucleotide sequence ID" value="NZ_BKAG01000001.1"/>
</dbReference>
<feature type="region of interest" description="Disordered" evidence="1">
    <location>
        <begin position="1"/>
        <end position="24"/>
    </location>
</feature>
<dbReference type="AlphaFoldDB" id="A0A512M264"/>
<evidence type="ECO:0000313" key="3">
    <source>
        <dbReference type="Proteomes" id="UP000321577"/>
    </source>
</evidence>
<evidence type="ECO:0000256" key="1">
    <source>
        <dbReference type="SAM" id="MobiDB-lite"/>
    </source>
</evidence>
<sequence length="630" mass="70899">MRPPNGRRPPSRHRPAPAPAVSSTPLGEIAHEFEAWRKAQPGKPSHGAQRHYWRPLDAKHGPRPDYLLWRHLHCPDALPEKRQDIAELATKALKAREAHVVLPAILLVTGWLLEGKAGAAEPKVRSLLQETLPRFDKSLKADPSGELVRWLAQSLVRPDHAALLTDLSVLFTSLDPAWKQGRAVALPQADWLPVLPRVIIRWLVTALRSLTKDAKWLHTAWRLMRSLRPDGALIRPAEWELLMAAASAARIAGHHPEALRLTALALPLLPDRSPEPLRQRARVAAWFLTESGIEAPASLRVNLDDLPFPGDAPTTDKGQEATRLFRDEADLFQTHLLSEVEADADWQKLRAAGIALHHPLAALAWVGKRAQSYALKKQHDLLQAAVRLALKHHSLGTLARIRAEYPESAAAVLELNRTLRESQRRLPVLRDWAEWRRTTDCLRTAWGRLENDALQDEEALFFLHETLLDREATLLRCLPEDLRALAAEHTSSPRRPSALVQALDAEPKLFQSLEHQRAVELWSIASELRERPEMAEAAWISLVLKGEAASGKYSWILQSAMGRKSAQGRVRTTEEFQGLANELVALAKSFAPELKRVYLATDHPNLTWPPEIEVKRIPSWEHAFREMRGK</sequence>
<keyword evidence="3" id="KW-1185">Reference proteome</keyword>
<evidence type="ECO:0000313" key="2">
    <source>
        <dbReference type="EMBL" id="GEP40834.1"/>
    </source>
</evidence>
<organism evidence="2 3">
    <name type="scientific">Brevifollis gellanilyticus</name>
    <dbReference type="NCBI Taxonomy" id="748831"/>
    <lineage>
        <taxon>Bacteria</taxon>
        <taxon>Pseudomonadati</taxon>
        <taxon>Verrucomicrobiota</taxon>
        <taxon>Verrucomicrobiia</taxon>
        <taxon>Verrucomicrobiales</taxon>
        <taxon>Verrucomicrobiaceae</taxon>
    </lineage>
</organism>
<name>A0A512M264_9BACT</name>
<dbReference type="Proteomes" id="UP000321577">
    <property type="component" value="Unassembled WGS sequence"/>
</dbReference>
<comment type="caution">
    <text evidence="2">The sequence shown here is derived from an EMBL/GenBank/DDBJ whole genome shotgun (WGS) entry which is preliminary data.</text>
</comment>
<reference evidence="2 3" key="1">
    <citation type="submission" date="2019-07" db="EMBL/GenBank/DDBJ databases">
        <title>Whole genome shotgun sequence of Brevifollis gellanilyticus NBRC 108608.</title>
        <authorList>
            <person name="Hosoyama A."/>
            <person name="Uohara A."/>
            <person name="Ohji S."/>
            <person name="Ichikawa N."/>
        </authorList>
    </citation>
    <scope>NUCLEOTIDE SEQUENCE [LARGE SCALE GENOMIC DNA]</scope>
    <source>
        <strain evidence="2 3">NBRC 108608</strain>
    </source>
</reference>
<dbReference type="EMBL" id="BKAG01000001">
    <property type="protein sequence ID" value="GEP40834.1"/>
    <property type="molecule type" value="Genomic_DNA"/>
</dbReference>
<protein>
    <submittedName>
        <fullName evidence="2">Uncharacterized protein</fullName>
    </submittedName>
</protein>
<proteinExistence type="predicted"/>
<dbReference type="OrthoDB" id="9821441at2"/>